<gene>
    <name evidence="1" type="ORF">LCGC14_0405930</name>
</gene>
<proteinExistence type="predicted"/>
<organism evidence="1">
    <name type="scientific">marine sediment metagenome</name>
    <dbReference type="NCBI Taxonomy" id="412755"/>
    <lineage>
        <taxon>unclassified sequences</taxon>
        <taxon>metagenomes</taxon>
        <taxon>ecological metagenomes</taxon>
    </lineage>
</organism>
<sequence>MAVRIIAQPRKFIGLSTDTKPTQALSSSVREGSTFFEYDTGALYITYDKTNWVLKSATNVVKQITTSKVIDASIGAYAAFDVINDDDCSTTATAWTFSDMVLENGGYGKIINASVFNEKEGVTPRTILRLYNALPSSQLTDNSLSTEARADRLLKVAQIDFVAMESLCTTTDASTTLASPSTLGGLPQIFKCASGTKDLSGIFIARDAFTQTATDDITIALLVEQF</sequence>
<name>A0A0F9T0W7_9ZZZZ</name>
<reference evidence="1" key="1">
    <citation type="journal article" date="2015" name="Nature">
        <title>Complex archaea that bridge the gap between prokaryotes and eukaryotes.</title>
        <authorList>
            <person name="Spang A."/>
            <person name="Saw J.H."/>
            <person name="Jorgensen S.L."/>
            <person name="Zaremba-Niedzwiedzka K."/>
            <person name="Martijn J."/>
            <person name="Lind A.E."/>
            <person name="van Eijk R."/>
            <person name="Schleper C."/>
            <person name="Guy L."/>
            <person name="Ettema T.J."/>
        </authorList>
    </citation>
    <scope>NUCLEOTIDE SEQUENCE</scope>
</reference>
<accession>A0A0F9T0W7</accession>
<protein>
    <submittedName>
        <fullName evidence="1">Uncharacterized protein</fullName>
    </submittedName>
</protein>
<dbReference type="AlphaFoldDB" id="A0A0F9T0W7"/>
<comment type="caution">
    <text evidence="1">The sequence shown here is derived from an EMBL/GenBank/DDBJ whole genome shotgun (WGS) entry which is preliminary data.</text>
</comment>
<dbReference type="EMBL" id="LAZR01000353">
    <property type="protein sequence ID" value="KKN72889.1"/>
    <property type="molecule type" value="Genomic_DNA"/>
</dbReference>
<evidence type="ECO:0000313" key="1">
    <source>
        <dbReference type="EMBL" id="KKN72889.1"/>
    </source>
</evidence>